<sequence>MTLYTQVALVSGVNFLSAFVQAGTGFGYALVAMPLMALFLPMASCSAISAVTIVAIGLQMSLKLRANLKLSTIALPVLSCFATIYVGLFLLNTFDEHILRFILASLLVVVTGISFVAKRMGKGVSGKWYIAAIAGLLTGLSAGMFNVVGPFLMLYYINVCDDTLHMKASLEFSFLLAGLYSSLMHLIVYKNITAAVAPHIGASVTAALIAGLFGLKLYRKINREIISVLVYILLLVMAVVLVLNSAG</sequence>
<comment type="similarity">
    <text evidence="2 8">Belongs to the 4-toluene sulfonate uptake permease (TSUP) (TC 2.A.102) family.</text>
</comment>
<evidence type="ECO:0000256" key="3">
    <source>
        <dbReference type="ARBA" id="ARBA00022448"/>
    </source>
</evidence>
<accession>A0ABY4DGY5</accession>
<name>A0ABY4DGY5_9SPIR</name>
<evidence type="ECO:0000256" key="2">
    <source>
        <dbReference type="ARBA" id="ARBA00009142"/>
    </source>
</evidence>
<feature type="transmembrane region" description="Helical" evidence="8">
    <location>
        <begin position="169"/>
        <end position="188"/>
    </location>
</feature>
<dbReference type="RefSeq" id="WP_244775351.1">
    <property type="nucleotide sequence ID" value="NZ_CP094929.1"/>
</dbReference>
<dbReference type="Pfam" id="PF01925">
    <property type="entry name" value="TauE"/>
    <property type="match status" value="1"/>
</dbReference>
<keyword evidence="10" id="KW-1185">Reference proteome</keyword>
<keyword evidence="7 8" id="KW-0472">Membrane</keyword>
<dbReference type="InterPro" id="IPR052017">
    <property type="entry name" value="TSUP"/>
</dbReference>
<evidence type="ECO:0000256" key="4">
    <source>
        <dbReference type="ARBA" id="ARBA00022475"/>
    </source>
</evidence>
<dbReference type="PANTHER" id="PTHR30269:SF37">
    <property type="entry name" value="MEMBRANE TRANSPORTER PROTEIN"/>
    <property type="match status" value="1"/>
</dbReference>
<dbReference type="EMBL" id="CP094929">
    <property type="protein sequence ID" value="UOM52753.1"/>
    <property type="molecule type" value="Genomic_DNA"/>
</dbReference>
<reference evidence="10" key="1">
    <citation type="journal article" date="2024" name="J Bioinform Genom">
        <title>Complete genome sequence of the type strain bacterium Sphaerochaeta associata GLS2t (VKM B-2742)t.</title>
        <authorList>
            <person name="Troshina O.Y."/>
            <person name="Tepeeva A.N."/>
            <person name="Arzamasceva V.O."/>
            <person name="Whitman W.B."/>
            <person name="Varghese N."/>
            <person name="Shapiro N."/>
            <person name="Woyke T."/>
            <person name="Kripides N.C."/>
            <person name="Vasilenko O.V."/>
        </authorList>
    </citation>
    <scope>NUCLEOTIDE SEQUENCE [LARGE SCALE GENOMIC DNA]</scope>
    <source>
        <strain evidence="10">GLS2T</strain>
    </source>
</reference>
<gene>
    <name evidence="9" type="ORF">MUG09_03390</name>
</gene>
<comment type="subcellular location">
    <subcellularLocation>
        <location evidence="1 8">Cell membrane</location>
        <topology evidence="1 8">Multi-pass membrane protein</topology>
    </subcellularLocation>
</comment>
<dbReference type="Proteomes" id="UP000829708">
    <property type="component" value="Chromosome"/>
</dbReference>
<evidence type="ECO:0000256" key="8">
    <source>
        <dbReference type="RuleBase" id="RU363041"/>
    </source>
</evidence>
<feature type="transmembrane region" description="Helical" evidence="8">
    <location>
        <begin position="97"/>
        <end position="117"/>
    </location>
</feature>
<evidence type="ECO:0000256" key="7">
    <source>
        <dbReference type="ARBA" id="ARBA00023136"/>
    </source>
</evidence>
<evidence type="ECO:0000313" key="10">
    <source>
        <dbReference type="Proteomes" id="UP000829708"/>
    </source>
</evidence>
<feature type="transmembrane region" description="Helical" evidence="8">
    <location>
        <begin position="70"/>
        <end position="91"/>
    </location>
</feature>
<evidence type="ECO:0000256" key="5">
    <source>
        <dbReference type="ARBA" id="ARBA00022692"/>
    </source>
</evidence>
<keyword evidence="3" id="KW-0813">Transport</keyword>
<evidence type="ECO:0000256" key="1">
    <source>
        <dbReference type="ARBA" id="ARBA00004651"/>
    </source>
</evidence>
<proteinExistence type="inferred from homology"/>
<feature type="transmembrane region" description="Helical" evidence="8">
    <location>
        <begin position="200"/>
        <end position="219"/>
    </location>
</feature>
<organism evidence="9 10">
    <name type="scientific">Sphaerochaeta associata</name>
    <dbReference type="NCBI Taxonomy" id="1129264"/>
    <lineage>
        <taxon>Bacteria</taxon>
        <taxon>Pseudomonadati</taxon>
        <taxon>Spirochaetota</taxon>
        <taxon>Spirochaetia</taxon>
        <taxon>Spirochaetales</taxon>
        <taxon>Sphaerochaetaceae</taxon>
        <taxon>Sphaerochaeta</taxon>
    </lineage>
</organism>
<dbReference type="PANTHER" id="PTHR30269">
    <property type="entry name" value="TRANSMEMBRANE PROTEIN YFCA"/>
    <property type="match status" value="1"/>
</dbReference>
<keyword evidence="4 8" id="KW-1003">Cell membrane</keyword>
<feature type="transmembrane region" description="Helical" evidence="8">
    <location>
        <begin position="225"/>
        <end position="243"/>
    </location>
</feature>
<protein>
    <recommendedName>
        <fullName evidence="8">Probable membrane transporter protein</fullName>
    </recommendedName>
</protein>
<feature type="transmembrane region" description="Helical" evidence="8">
    <location>
        <begin position="37"/>
        <end position="58"/>
    </location>
</feature>
<evidence type="ECO:0000256" key="6">
    <source>
        <dbReference type="ARBA" id="ARBA00022989"/>
    </source>
</evidence>
<dbReference type="InterPro" id="IPR002781">
    <property type="entry name" value="TM_pro_TauE-like"/>
</dbReference>
<evidence type="ECO:0000313" key="9">
    <source>
        <dbReference type="EMBL" id="UOM52753.1"/>
    </source>
</evidence>
<feature type="transmembrane region" description="Helical" evidence="8">
    <location>
        <begin position="7"/>
        <end position="31"/>
    </location>
</feature>
<keyword evidence="5 8" id="KW-0812">Transmembrane</keyword>
<keyword evidence="6 8" id="KW-1133">Transmembrane helix</keyword>
<feature type="transmembrane region" description="Helical" evidence="8">
    <location>
        <begin position="129"/>
        <end position="157"/>
    </location>
</feature>